<dbReference type="EMBL" id="FOVF01000003">
    <property type="protein sequence ID" value="SFN04332.1"/>
    <property type="molecule type" value="Genomic_DNA"/>
</dbReference>
<dbReference type="STRING" id="578942.SAMN05216289_10319"/>
<feature type="domain" description="Ferritin/DPS" evidence="3">
    <location>
        <begin position="4"/>
        <end position="133"/>
    </location>
</feature>
<keyword evidence="2" id="KW-0408">Iron</keyword>
<proteinExistence type="predicted"/>
<dbReference type="InterPro" id="IPR012347">
    <property type="entry name" value="Ferritin-like"/>
</dbReference>
<dbReference type="GO" id="GO:0005829">
    <property type="term" value="C:cytosol"/>
    <property type="evidence" value="ECO:0007669"/>
    <property type="project" value="TreeGrafter"/>
</dbReference>
<keyword evidence="5" id="KW-1185">Reference proteome</keyword>
<keyword evidence="1" id="KW-0409">Iron storage</keyword>
<name>A0A1I4VT36_9GAMM</name>
<dbReference type="SUPFAM" id="SSF47240">
    <property type="entry name" value="Ferritin-like"/>
    <property type="match status" value="1"/>
</dbReference>
<evidence type="ECO:0000256" key="1">
    <source>
        <dbReference type="ARBA" id="ARBA00022434"/>
    </source>
</evidence>
<evidence type="ECO:0000313" key="5">
    <source>
        <dbReference type="Proteomes" id="UP000198575"/>
    </source>
</evidence>
<dbReference type="InterPro" id="IPR008331">
    <property type="entry name" value="Ferritin_DPS_dom"/>
</dbReference>
<dbReference type="Pfam" id="PF00210">
    <property type="entry name" value="Ferritin"/>
    <property type="match status" value="1"/>
</dbReference>
<sequence>MVGILNEALATEIFSVPRYKRHFFMATGINAQGVAQVFLRHANEAQLRADQVAQHIVHSGASRTRLPKDCLLSRSHSEYVEGSGLLDMIKQNLVAERAAIHSCREMIAYLGNDNPTVRRMLEGILAMEDVHTWDRVSLWLELGR</sequence>
<dbReference type="PANTHER" id="PTHR30295">
    <property type="entry name" value="BACTERIOFERRITIN"/>
    <property type="match status" value="1"/>
</dbReference>
<dbReference type="AlphaFoldDB" id="A0A1I4VT36"/>
<evidence type="ECO:0000256" key="2">
    <source>
        <dbReference type="ARBA" id="ARBA00023004"/>
    </source>
</evidence>
<protein>
    <submittedName>
        <fullName evidence="4">Bacterioferritin</fullName>
    </submittedName>
</protein>
<dbReference type="PANTHER" id="PTHR30295:SF1">
    <property type="entry name" value="DNA PROTECTION DURING STARVATION PROTEIN"/>
    <property type="match status" value="1"/>
</dbReference>
<dbReference type="GO" id="GO:0004322">
    <property type="term" value="F:ferroxidase activity"/>
    <property type="evidence" value="ECO:0007669"/>
    <property type="project" value="TreeGrafter"/>
</dbReference>
<reference evidence="4 5" key="1">
    <citation type="submission" date="2016-10" db="EMBL/GenBank/DDBJ databases">
        <authorList>
            <person name="de Groot N.N."/>
        </authorList>
    </citation>
    <scope>NUCLEOTIDE SEQUENCE [LARGE SCALE GENOMIC DNA]</scope>
    <source>
        <strain evidence="4 5">CGMCC 1.7659</strain>
    </source>
</reference>
<dbReference type="Proteomes" id="UP000198575">
    <property type="component" value="Unassembled WGS sequence"/>
</dbReference>
<accession>A0A1I4VT36</accession>
<dbReference type="InterPro" id="IPR009078">
    <property type="entry name" value="Ferritin-like_SF"/>
</dbReference>
<dbReference type="CDD" id="cd00657">
    <property type="entry name" value="Ferritin_like"/>
    <property type="match status" value="1"/>
</dbReference>
<evidence type="ECO:0000259" key="3">
    <source>
        <dbReference type="Pfam" id="PF00210"/>
    </source>
</evidence>
<dbReference type="GO" id="GO:0008199">
    <property type="term" value="F:ferric iron binding"/>
    <property type="evidence" value="ECO:0007669"/>
    <property type="project" value="InterPro"/>
</dbReference>
<dbReference type="Gene3D" id="1.20.1260.10">
    <property type="match status" value="1"/>
</dbReference>
<evidence type="ECO:0000313" key="4">
    <source>
        <dbReference type="EMBL" id="SFN04332.1"/>
    </source>
</evidence>
<dbReference type="GO" id="GO:0020037">
    <property type="term" value="F:heme binding"/>
    <property type="evidence" value="ECO:0007669"/>
    <property type="project" value="TreeGrafter"/>
</dbReference>
<dbReference type="GO" id="GO:0006879">
    <property type="term" value="P:intracellular iron ion homeostasis"/>
    <property type="evidence" value="ECO:0007669"/>
    <property type="project" value="UniProtKB-KW"/>
</dbReference>
<gene>
    <name evidence="4" type="ORF">SAMN05216289_10319</name>
</gene>
<organism evidence="4 5">
    <name type="scientific">Dokdonella immobilis</name>
    <dbReference type="NCBI Taxonomy" id="578942"/>
    <lineage>
        <taxon>Bacteria</taxon>
        <taxon>Pseudomonadati</taxon>
        <taxon>Pseudomonadota</taxon>
        <taxon>Gammaproteobacteria</taxon>
        <taxon>Lysobacterales</taxon>
        <taxon>Rhodanobacteraceae</taxon>
        <taxon>Dokdonella</taxon>
    </lineage>
</organism>